<organism evidence="4 5">
    <name type="scientific">Meganyctiphanes norvegica</name>
    <name type="common">Northern krill</name>
    <name type="synonym">Thysanopoda norvegica</name>
    <dbReference type="NCBI Taxonomy" id="48144"/>
    <lineage>
        <taxon>Eukaryota</taxon>
        <taxon>Metazoa</taxon>
        <taxon>Ecdysozoa</taxon>
        <taxon>Arthropoda</taxon>
        <taxon>Crustacea</taxon>
        <taxon>Multicrustacea</taxon>
        <taxon>Malacostraca</taxon>
        <taxon>Eumalacostraca</taxon>
        <taxon>Eucarida</taxon>
        <taxon>Euphausiacea</taxon>
        <taxon>Euphausiidae</taxon>
        <taxon>Meganyctiphanes</taxon>
    </lineage>
</organism>
<gene>
    <name evidence="4" type="ORF">MNOR_LOCUS18729</name>
</gene>
<dbReference type="InterPro" id="IPR002110">
    <property type="entry name" value="Ankyrin_rpt"/>
</dbReference>
<evidence type="ECO:0000256" key="1">
    <source>
        <dbReference type="ARBA" id="ARBA00022737"/>
    </source>
</evidence>
<comment type="caution">
    <text evidence="4">The sequence shown here is derived from an EMBL/GenBank/DDBJ whole genome shotgun (WGS) entry which is preliminary data.</text>
</comment>
<dbReference type="EMBL" id="CAXKWB010013556">
    <property type="protein sequence ID" value="CAL4108159.1"/>
    <property type="molecule type" value="Genomic_DNA"/>
</dbReference>
<evidence type="ECO:0000256" key="3">
    <source>
        <dbReference type="SAM" id="MobiDB-lite"/>
    </source>
</evidence>
<dbReference type="InterPro" id="IPR036770">
    <property type="entry name" value="Ankyrin_rpt-contain_sf"/>
</dbReference>
<keyword evidence="5" id="KW-1185">Reference proteome</keyword>
<evidence type="ECO:0000313" key="4">
    <source>
        <dbReference type="EMBL" id="CAL4108159.1"/>
    </source>
</evidence>
<dbReference type="Pfam" id="PF12796">
    <property type="entry name" value="Ank_2"/>
    <property type="match status" value="2"/>
</dbReference>
<sequence>MGQQCSFCGTGPRTSSVNLDLENVKKKSNSKAPISNTEHSKENGHGGICDCPEPEWEEDSARPSGRKVKKASLPEEVYEASICATNEESMETIESFLVRGNPNAVNEDGSTILSLACENGFDKIVQIIMKKQNLHLNSKDHLGSTPLINAAWAGKIECARLLITIPHQCGLNIGATDNEGRTAMWWATQNHRFAIIDLLFEHHTHEQKDMERILIPAAKCNQSEWISRLLNPPYEVDPLIRNESGHSAFWYAVAYQSWEAAHILHQKIINKNNNNTNNNSSDNTSNVMQLDKSLCTAILMGQPIQLKQLLEEQQQQQTDKHFDELLLLAAESTSAQVVRILCRNHSYNTKALESARSIAATIGYEKTVEMFDFIINNHDLSDPSIDSVGAERQPCRCSRPYKGTLPATVWLAASNGQLPKVKTYVEKGGYINMMQETGDTLLTVACRYGHASILKYLLTRPDLHLNNLTTKWGGDYTALMVAAAKGHANIIQILATSNHLCAIDMDAIDGEGNSPLRLAVNEGEWESVECLLKVYSHHRKEDLEHAYSEAVEAEESETIKLLTSEPYNITS</sequence>
<proteinExistence type="predicted"/>
<dbReference type="PANTHER" id="PTHR24198:SF165">
    <property type="entry name" value="ANKYRIN REPEAT-CONTAINING PROTEIN-RELATED"/>
    <property type="match status" value="1"/>
</dbReference>
<dbReference type="SUPFAM" id="SSF48403">
    <property type="entry name" value="Ankyrin repeat"/>
    <property type="match status" value="2"/>
</dbReference>
<dbReference type="SMART" id="SM00248">
    <property type="entry name" value="ANK"/>
    <property type="match status" value="8"/>
</dbReference>
<protein>
    <submittedName>
        <fullName evidence="4">Uncharacterized protein</fullName>
    </submittedName>
</protein>
<feature type="compositionally biased region" description="Polar residues" evidence="3">
    <location>
        <begin position="1"/>
        <end position="18"/>
    </location>
</feature>
<evidence type="ECO:0000313" key="5">
    <source>
        <dbReference type="Proteomes" id="UP001497623"/>
    </source>
</evidence>
<dbReference type="AlphaFoldDB" id="A0AAV2QYP9"/>
<name>A0AAV2QYP9_MEGNR</name>
<accession>A0AAV2QYP9</accession>
<reference evidence="4 5" key="1">
    <citation type="submission" date="2024-05" db="EMBL/GenBank/DDBJ databases">
        <authorList>
            <person name="Wallberg A."/>
        </authorList>
    </citation>
    <scope>NUCLEOTIDE SEQUENCE [LARGE SCALE GENOMIC DNA]</scope>
</reference>
<dbReference type="PANTHER" id="PTHR24198">
    <property type="entry name" value="ANKYRIN REPEAT AND PROTEIN KINASE DOMAIN-CONTAINING PROTEIN"/>
    <property type="match status" value="1"/>
</dbReference>
<evidence type="ECO:0000256" key="2">
    <source>
        <dbReference type="ARBA" id="ARBA00023043"/>
    </source>
</evidence>
<dbReference type="Gene3D" id="1.25.40.20">
    <property type="entry name" value="Ankyrin repeat-containing domain"/>
    <property type="match status" value="3"/>
</dbReference>
<dbReference type="Proteomes" id="UP001497623">
    <property type="component" value="Unassembled WGS sequence"/>
</dbReference>
<keyword evidence="2" id="KW-0040">ANK repeat</keyword>
<keyword evidence="1" id="KW-0677">Repeat</keyword>
<feature type="region of interest" description="Disordered" evidence="3">
    <location>
        <begin position="1"/>
        <end position="70"/>
    </location>
</feature>